<dbReference type="EMBL" id="BJXU01000126">
    <property type="protein sequence ID" value="GEN25117.1"/>
    <property type="molecule type" value="Genomic_DNA"/>
</dbReference>
<evidence type="ECO:0000313" key="7">
    <source>
        <dbReference type="EMBL" id="SHL64893.1"/>
    </source>
</evidence>
<dbReference type="Proteomes" id="UP000321726">
    <property type="component" value="Unassembled WGS sequence"/>
</dbReference>
<dbReference type="GO" id="GO:0046872">
    <property type="term" value="F:metal ion binding"/>
    <property type="evidence" value="ECO:0007669"/>
    <property type="project" value="UniProtKB-KW"/>
</dbReference>
<reference evidence="7 8" key="1">
    <citation type="submission" date="2016-11" db="EMBL/GenBank/DDBJ databases">
        <authorList>
            <person name="Jaros S."/>
            <person name="Januszkiewicz K."/>
            <person name="Wedrychowicz H."/>
        </authorList>
    </citation>
    <scope>NUCLEOTIDE SEQUENCE [LARGE SCALE GENOMIC DNA]</scope>
    <source>
        <strain evidence="7 8">DSM 4740</strain>
    </source>
</reference>
<feature type="domain" description="CENP-V/GFA" evidence="5">
    <location>
        <begin position="12"/>
        <end position="125"/>
    </location>
</feature>
<dbReference type="RefSeq" id="WP_084541736.1">
    <property type="nucleotide sequence ID" value="NZ_BJXU01000126.1"/>
</dbReference>
<protein>
    <submittedName>
        <fullName evidence="6">Aldehyde-activating protein</fullName>
    </submittedName>
    <submittedName>
        <fullName evidence="7">Uncharacterized conserved protein</fullName>
    </submittedName>
</protein>
<evidence type="ECO:0000256" key="3">
    <source>
        <dbReference type="ARBA" id="ARBA00022833"/>
    </source>
</evidence>
<evidence type="ECO:0000259" key="5">
    <source>
        <dbReference type="PROSITE" id="PS51891"/>
    </source>
</evidence>
<dbReference type="GO" id="GO:0016846">
    <property type="term" value="F:carbon-sulfur lyase activity"/>
    <property type="evidence" value="ECO:0007669"/>
    <property type="project" value="InterPro"/>
</dbReference>
<keyword evidence="9" id="KW-1185">Reference proteome</keyword>
<evidence type="ECO:0000313" key="8">
    <source>
        <dbReference type="Proteomes" id="UP000184123"/>
    </source>
</evidence>
<dbReference type="SUPFAM" id="SSF51316">
    <property type="entry name" value="Mss4-like"/>
    <property type="match status" value="1"/>
</dbReference>
<dbReference type="OrthoDB" id="4188830at2"/>
<evidence type="ECO:0000313" key="9">
    <source>
        <dbReference type="Proteomes" id="UP000321726"/>
    </source>
</evidence>
<dbReference type="PANTHER" id="PTHR33337">
    <property type="entry name" value="GFA DOMAIN-CONTAINING PROTEIN"/>
    <property type="match status" value="1"/>
</dbReference>
<sequence length="149" mass="16566">MDEPEKTPAMTLNGACLCGAVHLAVELEKQNVGACHCNMCRTWGGGPLLALESVRQVKVDGEDQVSYFSSSDWAERAFCSQCGTHLFYRLKDDKHYAVPVGLVDHGEAWTLDSQIFIDEKPGWYHFGNETQNLTGQQVFEAFNASQGDY</sequence>
<evidence type="ECO:0000313" key="6">
    <source>
        <dbReference type="EMBL" id="GEN25117.1"/>
    </source>
</evidence>
<dbReference type="InterPro" id="IPR011057">
    <property type="entry name" value="Mss4-like_sf"/>
</dbReference>
<comment type="similarity">
    <text evidence="1">Belongs to the Gfa family.</text>
</comment>
<dbReference type="PANTHER" id="PTHR33337:SF40">
    <property type="entry name" value="CENP-V_GFA DOMAIN-CONTAINING PROTEIN-RELATED"/>
    <property type="match status" value="1"/>
</dbReference>
<dbReference type="Pfam" id="PF04828">
    <property type="entry name" value="GFA"/>
    <property type="match status" value="1"/>
</dbReference>
<dbReference type="Proteomes" id="UP000184123">
    <property type="component" value="Unassembled WGS sequence"/>
</dbReference>
<dbReference type="InterPro" id="IPR006913">
    <property type="entry name" value="CENP-V/GFA"/>
</dbReference>
<dbReference type="STRING" id="44933.SAMN05660971_01044"/>
<dbReference type="Gene3D" id="3.90.1590.10">
    <property type="entry name" value="glutathione-dependent formaldehyde- activating enzyme (gfa)"/>
    <property type="match status" value="1"/>
</dbReference>
<dbReference type="AlphaFoldDB" id="A0A1M7CCH6"/>
<name>A0A1M7CCH6_9GAMM</name>
<dbReference type="PROSITE" id="PS51891">
    <property type="entry name" value="CENP_V_GFA"/>
    <property type="match status" value="1"/>
</dbReference>
<proteinExistence type="inferred from homology"/>
<organism evidence="7 8">
    <name type="scientific">Halomonas cupida</name>
    <dbReference type="NCBI Taxonomy" id="44933"/>
    <lineage>
        <taxon>Bacteria</taxon>
        <taxon>Pseudomonadati</taxon>
        <taxon>Pseudomonadota</taxon>
        <taxon>Gammaproteobacteria</taxon>
        <taxon>Oceanospirillales</taxon>
        <taxon>Halomonadaceae</taxon>
        <taxon>Halomonas</taxon>
    </lineage>
</organism>
<reference evidence="6 9" key="2">
    <citation type="submission" date="2019-07" db="EMBL/GenBank/DDBJ databases">
        <title>Whole genome shotgun sequence of Halomonas cupida NBRC 102219.</title>
        <authorList>
            <person name="Hosoyama A."/>
            <person name="Uohara A."/>
            <person name="Ohji S."/>
            <person name="Ichikawa N."/>
        </authorList>
    </citation>
    <scope>NUCLEOTIDE SEQUENCE [LARGE SCALE GENOMIC DNA]</scope>
    <source>
        <strain evidence="6 9">NBRC 102219</strain>
    </source>
</reference>
<evidence type="ECO:0000256" key="1">
    <source>
        <dbReference type="ARBA" id="ARBA00005495"/>
    </source>
</evidence>
<accession>A0A1M7CCH6</accession>
<dbReference type="EMBL" id="FRCA01000002">
    <property type="protein sequence ID" value="SHL64893.1"/>
    <property type="molecule type" value="Genomic_DNA"/>
</dbReference>
<keyword evidence="2" id="KW-0479">Metal-binding</keyword>
<keyword evidence="3" id="KW-0862">Zinc</keyword>
<keyword evidence="4" id="KW-0456">Lyase</keyword>
<gene>
    <name evidence="6" type="ORF">HCU01_30660</name>
    <name evidence="7" type="ORF">SAMN05660971_01044</name>
</gene>
<evidence type="ECO:0000256" key="4">
    <source>
        <dbReference type="ARBA" id="ARBA00023239"/>
    </source>
</evidence>
<evidence type="ECO:0000256" key="2">
    <source>
        <dbReference type="ARBA" id="ARBA00022723"/>
    </source>
</evidence>